<evidence type="ECO:0000313" key="3">
    <source>
        <dbReference type="Proteomes" id="UP000321525"/>
    </source>
</evidence>
<dbReference type="OrthoDB" id="9814566at2"/>
<dbReference type="InterPro" id="IPR025990">
    <property type="entry name" value="zinc_ribbon_bacterial"/>
</dbReference>
<organism evidence="2 4">
    <name type="scientific">Colwellia hornerae</name>
    <dbReference type="NCBI Taxonomy" id="89402"/>
    <lineage>
        <taxon>Bacteria</taxon>
        <taxon>Pseudomonadati</taxon>
        <taxon>Pseudomonadota</taxon>
        <taxon>Gammaproteobacteria</taxon>
        <taxon>Alteromonadales</taxon>
        <taxon>Colwelliaceae</taxon>
        <taxon>Colwellia</taxon>
    </lineage>
</organism>
<name>A0A5C6QKC2_9GAMM</name>
<evidence type="ECO:0000313" key="4">
    <source>
        <dbReference type="Proteomes" id="UP000321917"/>
    </source>
</evidence>
<comment type="caution">
    <text evidence="2">The sequence shown here is derived from an EMBL/GenBank/DDBJ whole genome shotgun (WGS) entry which is preliminary data.</text>
</comment>
<dbReference type="Proteomes" id="UP000321917">
    <property type="component" value="Unassembled WGS sequence"/>
</dbReference>
<dbReference type="Proteomes" id="UP000321525">
    <property type="component" value="Unassembled WGS sequence"/>
</dbReference>
<keyword evidence="3" id="KW-1185">Reference proteome</keyword>
<dbReference type="RefSeq" id="WP_146796781.1">
    <property type="nucleotide sequence ID" value="NZ_VOLP01000002.1"/>
</dbReference>
<evidence type="ECO:0000313" key="2">
    <source>
        <dbReference type="EMBL" id="TWX69349.1"/>
    </source>
</evidence>
<gene>
    <name evidence="1" type="ORF">ESZ26_09265</name>
    <name evidence="2" type="ORF">ESZ27_05265</name>
</gene>
<protein>
    <submittedName>
        <fullName evidence="2">CPXCG motif-containing cysteine-rich protein</fullName>
    </submittedName>
</protein>
<accession>A0A5C6QKC2</accession>
<evidence type="ECO:0000313" key="1">
    <source>
        <dbReference type="EMBL" id="TWX59623.1"/>
    </source>
</evidence>
<dbReference type="EMBL" id="VOLR01000011">
    <property type="protein sequence ID" value="TWX59623.1"/>
    <property type="molecule type" value="Genomic_DNA"/>
</dbReference>
<dbReference type="AlphaFoldDB" id="A0A5C6QKC2"/>
<dbReference type="EMBL" id="VOLQ01000007">
    <property type="protein sequence ID" value="TWX69349.1"/>
    <property type="molecule type" value="Genomic_DNA"/>
</dbReference>
<dbReference type="Pfam" id="PF14255">
    <property type="entry name" value="Zn_ribbon_21"/>
    <property type="match status" value="1"/>
</dbReference>
<sequence>MNQLTKKRIGCPYCGETIKVLIDSADVDQQYIEDCQVCCKPIIFLVSESIDGDLDVNVYSEDDAF</sequence>
<proteinExistence type="predicted"/>
<reference evidence="2 4" key="1">
    <citation type="submission" date="2019-07" db="EMBL/GenBank/DDBJ databases">
        <title>Genomes of sea-ice associated Colwellia species.</title>
        <authorList>
            <person name="Bowman J.P."/>
        </authorList>
    </citation>
    <scope>NUCLEOTIDE SEQUENCE [LARGE SCALE GENOMIC DNA]</scope>
    <source>
        <strain evidence="1 3">ACAM 607</strain>
        <strain evidence="2 4">IC036</strain>
    </source>
</reference>
<dbReference type="InterPro" id="IPR017143">
    <property type="entry name" value="UCP037225"/>
</dbReference>
<dbReference type="PIRSF" id="PIRSF037225">
    <property type="entry name" value="UCP037225"/>
    <property type="match status" value="1"/>
</dbReference>